<evidence type="ECO:0000313" key="3">
    <source>
        <dbReference type="Proteomes" id="UP000001992"/>
    </source>
</evidence>
<dbReference type="KEGG" id="msi:Msm_0689"/>
<dbReference type="STRING" id="420247.Msm_0689"/>
<dbReference type="AlphaFoldDB" id="A5UL16"/>
<feature type="compositionally biased region" description="Basic and acidic residues" evidence="1">
    <location>
        <begin position="16"/>
        <end position="34"/>
    </location>
</feature>
<reference evidence="2 3" key="1">
    <citation type="journal article" date="2007" name="Proc. Natl. Acad. Sci. U.S.A.">
        <title>Genomic and metabolic adaptations of Methanobrevibacter smithii to the human gut.</title>
        <authorList>
            <person name="Samuel B.S."/>
            <person name="Hansen E.E."/>
            <person name="Manchester J.K."/>
            <person name="Coutinho P.M."/>
            <person name="Henrissat B."/>
            <person name="Fulton R."/>
            <person name="Latreille P."/>
            <person name="Kim K."/>
            <person name="Wilson R.K."/>
            <person name="Gordon J.I."/>
        </authorList>
    </citation>
    <scope>NUCLEOTIDE SEQUENCE [LARGE SCALE GENOMIC DNA]</scope>
    <source>
        <strain evidence="3">ATCC 35061 / DSM 861 / OCM 144 / PS</strain>
    </source>
</reference>
<dbReference type="PATRIC" id="fig|420247.28.peg.686"/>
<keyword evidence="3" id="KW-1185">Reference proteome</keyword>
<dbReference type="RefSeq" id="WP_004032446.1">
    <property type="nucleotide sequence ID" value="NC_009515.1"/>
</dbReference>
<accession>A5UL16</accession>
<dbReference type="GeneID" id="78817318"/>
<dbReference type="BioCyc" id="MSMI420247:GHWZ-702-MONOMER"/>
<dbReference type="EnsemblBacteria" id="ABQ86894">
    <property type="protein sequence ID" value="ABQ86894"/>
    <property type="gene ID" value="Msm_0689"/>
</dbReference>
<protein>
    <submittedName>
        <fullName evidence="2">Uncharacterized protein</fullName>
    </submittedName>
</protein>
<dbReference type="HOGENOM" id="CLU_3210811_0_0_2"/>
<evidence type="ECO:0000313" key="2">
    <source>
        <dbReference type="EMBL" id="ABQ86894.1"/>
    </source>
</evidence>
<proteinExistence type="predicted"/>
<dbReference type="EMBL" id="CP000678">
    <property type="protein sequence ID" value="ABQ86894.1"/>
    <property type="molecule type" value="Genomic_DNA"/>
</dbReference>
<evidence type="ECO:0000256" key="1">
    <source>
        <dbReference type="SAM" id="MobiDB-lite"/>
    </source>
</evidence>
<organism evidence="2 3">
    <name type="scientific">Methanobrevibacter smithii (strain ATCC 35061 / DSM 861 / OCM 144 / PS)</name>
    <dbReference type="NCBI Taxonomy" id="420247"/>
    <lineage>
        <taxon>Archaea</taxon>
        <taxon>Methanobacteriati</taxon>
        <taxon>Methanobacteriota</taxon>
        <taxon>Methanomada group</taxon>
        <taxon>Methanobacteria</taxon>
        <taxon>Methanobacteriales</taxon>
        <taxon>Methanobacteriaceae</taxon>
        <taxon>Methanobrevibacter</taxon>
    </lineage>
</organism>
<gene>
    <name evidence="2" type="ordered locus">Msm_0689</name>
</gene>
<name>A5UL16_METS3</name>
<sequence length="44" mass="5386">MDADTEWYLDERPHKQMHSMDEVPSGEREVHYTEDGSGWYEYYD</sequence>
<dbReference type="Proteomes" id="UP000001992">
    <property type="component" value="Chromosome"/>
</dbReference>
<feature type="region of interest" description="Disordered" evidence="1">
    <location>
        <begin position="16"/>
        <end position="44"/>
    </location>
</feature>